<dbReference type="InterPro" id="IPR013273">
    <property type="entry name" value="ADAMTS/ADAMTS-like"/>
</dbReference>
<feature type="disulfide bond" evidence="4">
    <location>
        <begin position="53"/>
        <end position="83"/>
    </location>
</feature>
<keyword evidence="2" id="KW-0964">Secreted</keyword>
<evidence type="ECO:0000256" key="2">
    <source>
        <dbReference type="ARBA" id="ARBA00022525"/>
    </source>
</evidence>
<dbReference type="OrthoDB" id="5814375at2759"/>
<dbReference type="PANTHER" id="PTHR13723:SF305">
    <property type="entry name" value="PROTEIN MADD-4"/>
    <property type="match status" value="1"/>
</dbReference>
<sequence length="269" mass="30269">MILEFGQIIKLLLILEFEQNFNDTLNYSISDESNLERILIHQGWAKWSEWGPCSNLCGDGISSQLRRCLDVRCVGPNRRERVCNMHQCDNTSIQTKETDCSKLDSLSSSSYDNNNTKLIPERWIPVKSSHQCIVVCRSLETGEEQEIEKVIDGTECFIEGYNKSVCVDGICQYIGCDGIVQSNARYDPCGICGGTGESCGRTIFQWKDTKQFSPCDATCGPNAHRVSVSICQNVRNGRVVPERLCADQPRPRPVVEKCPHIICPSQYVF</sequence>
<comment type="caution">
    <text evidence="6">The sequence shown here is derived from an EMBL/GenBank/DDBJ whole genome shotgun (WGS) entry which is preliminary data.</text>
</comment>
<evidence type="ECO:0000256" key="1">
    <source>
        <dbReference type="ARBA" id="ARBA00004613"/>
    </source>
</evidence>
<evidence type="ECO:0000256" key="3">
    <source>
        <dbReference type="ARBA" id="ARBA00023157"/>
    </source>
</evidence>
<dbReference type="Pfam" id="PF00090">
    <property type="entry name" value="TSP_1"/>
    <property type="match status" value="1"/>
</dbReference>
<gene>
    <name evidence="6" type="ORF">CJOHNSTONI_LOCUS5169</name>
</gene>
<feature type="disulfide bond" evidence="4">
    <location>
        <begin position="57"/>
        <end position="88"/>
    </location>
</feature>
<feature type="domain" description="ADAMTS/ADAMTS-like cysteine-rich" evidence="5">
    <location>
        <begin position="127"/>
        <end position="199"/>
    </location>
</feature>
<dbReference type="InterPro" id="IPR050439">
    <property type="entry name" value="ADAMTS_ADAMTS-like"/>
</dbReference>
<dbReference type="PANTHER" id="PTHR13723">
    <property type="entry name" value="ADAMTS A DISINTEGRIN AND METALLOPROTEASE WITH THROMBOSPONDIN MOTIFS PROTEASE"/>
    <property type="match status" value="1"/>
</dbReference>
<dbReference type="SMART" id="SM00209">
    <property type="entry name" value="TSP1"/>
    <property type="match status" value="2"/>
</dbReference>
<feature type="disulfide bond" evidence="4">
    <location>
        <begin position="68"/>
        <end position="73"/>
    </location>
</feature>
<evidence type="ECO:0000256" key="4">
    <source>
        <dbReference type="PIRSR" id="PIRSR613273-3"/>
    </source>
</evidence>
<dbReference type="Pfam" id="PF19236">
    <property type="entry name" value="ADAMTS_CR_3"/>
    <property type="match status" value="1"/>
</dbReference>
<protein>
    <recommendedName>
        <fullName evidence="5">ADAMTS/ADAMTS-like cysteine-rich domain-containing protein</fullName>
    </recommendedName>
</protein>
<dbReference type="GO" id="GO:0004222">
    <property type="term" value="F:metalloendopeptidase activity"/>
    <property type="evidence" value="ECO:0007669"/>
    <property type="project" value="TreeGrafter"/>
</dbReference>
<keyword evidence="3 4" id="KW-1015">Disulfide bond</keyword>
<comment type="subcellular location">
    <subcellularLocation>
        <location evidence="1">Secreted</location>
    </subcellularLocation>
</comment>
<evidence type="ECO:0000313" key="6">
    <source>
        <dbReference type="EMBL" id="CAG9535095.1"/>
    </source>
</evidence>
<evidence type="ECO:0000313" key="7">
    <source>
        <dbReference type="Proteomes" id="UP000746747"/>
    </source>
</evidence>
<dbReference type="PRINTS" id="PR01857">
    <property type="entry name" value="ADAMTSFAMILY"/>
</dbReference>
<proteinExistence type="predicted"/>
<reference evidence="6" key="1">
    <citation type="submission" date="2021-09" db="EMBL/GenBank/DDBJ databases">
        <authorList>
            <consortium name="Pathogen Informatics"/>
        </authorList>
    </citation>
    <scope>NUCLEOTIDE SEQUENCE</scope>
</reference>
<accession>A0A8J2MNH5</accession>
<dbReference type="InterPro" id="IPR045371">
    <property type="entry name" value="ADAMTS_CR_3"/>
</dbReference>
<dbReference type="PROSITE" id="PS50092">
    <property type="entry name" value="TSP1"/>
    <property type="match status" value="1"/>
</dbReference>
<dbReference type="InterPro" id="IPR000884">
    <property type="entry name" value="TSP1_rpt"/>
</dbReference>
<dbReference type="InterPro" id="IPR036383">
    <property type="entry name" value="TSP1_rpt_sf"/>
</dbReference>
<dbReference type="AlphaFoldDB" id="A0A8J2MNH5"/>
<dbReference type="EMBL" id="CAKAEH010001352">
    <property type="protein sequence ID" value="CAG9535095.1"/>
    <property type="molecule type" value="Genomic_DNA"/>
</dbReference>
<dbReference type="GO" id="GO:0030198">
    <property type="term" value="P:extracellular matrix organization"/>
    <property type="evidence" value="ECO:0007669"/>
    <property type="project" value="InterPro"/>
</dbReference>
<dbReference type="GO" id="GO:0005576">
    <property type="term" value="C:extracellular region"/>
    <property type="evidence" value="ECO:0007669"/>
    <property type="project" value="UniProtKB-SubCell"/>
</dbReference>
<dbReference type="GO" id="GO:0006508">
    <property type="term" value="P:proteolysis"/>
    <property type="evidence" value="ECO:0007669"/>
    <property type="project" value="TreeGrafter"/>
</dbReference>
<name>A0A8J2MNH5_9BILA</name>
<organism evidence="6 7">
    <name type="scientific">Cercopithifilaria johnstoni</name>
    <dbReference type="NCBI Taxonomy" id="2874296"/>
    <lineage>
        <taxon>Eukaryota</taxon>
        <taxon>Metazoa</taxon>
        <taxon>Ecdysozoa</taxon>
        <taxon>Nematoda</taxon>
        <taxon>Chromadorea</taxon>
        <taxon>Rhabditida</taxon>
        <taxon>Spirurina</taxon>
        <taxon>Spiruromorpha</taxon>
        <taxon>Filarioidea</taxon>
        <taxon>Onchocercidae</taxon>
        <taxon>Cercopithifilaria</taxon>
    </lineage>
</organism>
<evidence type="ECO:0000259" key="5">
    <source>
        <dbReference type="Pfam" id="PF19236"/>
    </source>
</evidence>
<keyword evidence="7" id="KW-1185">Reference proteome</keyword>
<dbReference type="SUPFAM" id="SSF82895">
    <property type="entry name" value="TSP-1 type 1 repeat"/>
    <property type="match status" value="1"/>
</dbReference>
<dbReference type="Proteomes" id="UP000746747">
    <property type="component" value="Unassembled WGS sequence"/>
</dbReference>
<dbReference type="GO" id="GO:0031012">
    <property type="term" value="C:extracellular matrix"/>
    <property type="evidence" value="ECO:0007669"/>
    <property type="project" value="TreeGrafter"/>
</dbReference>
<dbReference type="Gene3D" id="2.20.100.10">
    <property type="entry name" value="Thrombospondin type-1 (TSP1) repeat"/>
    <property type="match status" value="1"/>
</dbReference>